<feature type="transmembrane region" description="Helical" evidence="9">
    <location>
        <begin position="356"/>
        <end position="375"/>
    </location>
</feature>
<dbReference type="GO" id="GO:0015577">
    <property type="term" value="F:galactitol transmembrane transporter activity"/>
    <property type="evidence" value="ECO:0007669"/>
    <property type="project" value="InterPro"/>
</dbReference>
<feature type="transmembrane region" description="Helical" evidence="9">
    <location>
        <begin position="422"/>
        <end position="441"/>
    </location>
</feature>
<dbReference type="InterPro" id="IPR013853">
    <property type="entry name" value="EIIC-GAT"/>
</dbReference>
<feature type="transmembrane region" description="Helical" evidence="9">
    <location>
        <begin position="251"/>
        <end position="272"/>
    </location>
</feature>
<sequence length="462" mass="48348">MSVLEYVRDSLGNAVVLPIVIALVALILGVKWPKAIRAGVLLGIGFVMLGVVVNLLIESLAPAADGLATKLDLHLQAIDVGFGAVAAIALGTAVGATTIPIIFCMNVVMLLLRMTKTLNLDIWNFWCYAFSGAVVFKITGDNYLAGVLASMTHAVFSLLIADATASRVQSFFQLPGVSIAHGWATTSVPVVLGLQWILDRTPGLRDVNLDVDRLQNKLGVAGEPFAIGGILGIVIGAIGTGEVSSALKLGITLAAVMYFLPKVISVFMEALVPLTEQAQVFFQRRLKGREAYVGLDSALLVGHPATVILGVLMVPITLLLAAFLPLNSTLPFGDLAATAFFVAMCAPLMRGNLFRGLIAGIVIMSGVLLIASYFAPSITAAAPDAGYALPESAQGATYITALSAGNWVSYLTSQLGRLGGTWAMGLMFAIVLSAAAAVGFVRHRRERAQLATTDPATAEADA</sequence>
<dbReference type="AlphaFoldDB" id="A0A1H1DME6"/>
<feature type="transmembrane region" description="Helical" evidence="9">
    <location>
        <begin position="218"/>
        <end position="239"/>
    </location>
</feature>
<keyword evidence="5" id="KW-0598">Phosphotransferase system</keyword>
<organism evidence="11 12">
    <name type="scientific">Tsukamurella pulmonis</name>
    <dbReference type="NCBI Taxonomy" id="47312"/>
    <lineage>
        <taxon>Bacteria</taxon>
        <taxon>Bacillati</taxon>
        <taxon>Actinomycetota</taxon>
        <taxon>Actinomycetes</taxon>
        <taxon>Mycobacteriales</taxon>
        <taxon>Tsukamurellaceae</taxon>
        <taxon>Tsukamurella</taxon>
    </lineage>
</organism>
<keyword evidence="7 9" id="KW-1133">Transmembrane helix</keyword>
<evidence type="ECO:0000256" key="7">
    <source>
        <dbReference type="ARBA" id="ARBA00022989"/>
    </source>
</evidence>
<dbReference type="GO" id="GO:0009401">
    <property type="term" value="P:phosphoenolpyruvate-dependent sugar phosphotransferase system"/>
    <property type="evidence" value="ECO:0007669"/>
    <property type="project" value="UniProtKB-KW"/>
</dbReference>
<dbReference type="InterPro" id="IPR004703">
    <property type="entry name" value="PTS_sugar-sp_permease"/>
</dbReference>
<reference evidence="12" key="1">
    <citation type="submission" date="2016-10" db="EMBL/GenBank/DDBJ databases">
        <authorList>
            <person name="Varghese N."/>
            <person name="Submissions S."/>
        </authorList>
    </citation>
    <scope>NUCLEOTIDE SEQUENCE [LARGE SCALE GENOMIC DNA]</scope>
    <source>
        <strain evidence="12">DSM 44142</strain>
    </source>
</reference>
<evidence type="ECO:0000256" key="4">
    <source>
        <dbReference type="ARBA" id="ARBA00022597"/>
    </source>
</evidence>
<gene>
    <name evidence="11" type="ORF">SAMN04489765_1801</name>
</gene>
<evidence type="ECO:0000256" key="2">
    <source>
        <dbReference type="ARBA" id="ARBA00022448"/>
    </source>
</evidence>
<evidence type="ECO:0000256" key="9">
    <source>
        <dbReference type="SAM" id="Phobius"/>
    </source>
</evidence>
<keyword evidence="2" id="KW-0813">Transport</keyword>
<keyword evidence="12" id="KW-1185">Reference proteome</keyword>
<feature type="transmembrane region" description="Helical" evidence="9">
    <location>
        <begin position="118"/>
        <end position="136"/>
    </location>
</feature>
<dbReference type="Proteomes" id="UP000183053">
    <property type="component" value="Unassembled WGS sequence"/>
</dbReference>
<dbReference type="PROSITE" id="PS51104">
    <property type="entry name" value="PTS_EIIC_TYPE_2"/>
    <property type="match status" value="1"/>
</dbReference>
<keyword evidence="4" id="KW-0762">Sugar transport</keyword>
<dbReference type="STRING" id="47312.SAMN04489765_1801"/>
<dbReference type="OrthoDB" id="9787936at2"/>
<feature type="transmembrane region" description="Helical" evidence="9">
    <location>
        <begin position="81"/>
        <end position="111"/>
    </location>
</feature>
<comment type="subcellular location">
    <subcellularLocation>
        <location evidence="1">Cell membrane</location>
        <topology evidence="1">Multi-pass membrane protein</topology>
    </subcellularLocation>
</comment>
<accession>A0A1H1DME6</accession>
<evidence type="ECO:0000256" key="1">
    <source>
        <dbReference type="ARBA" id="ARBA00004651"/>
    </source>
</evidence>
<feature type="transmembrane region" description="Helical" evidence="9">
    <location>
        <begin position="293"/>
        <end position="324"/>
    </location>
</feature>
<keyword evidence="8 9" id="KW-0472">Membrane</keyword>
<protein>
    <submittedName>
        <fullName evidence="11">PTS system IIC component, Gat family</fullName>
    </submittedName>
</protein>
<dbReference type="EMBL" id="FNLF01000002">
    <property type="protein sequence ID" value="SDQ77675.1"/>
    <property type="molecule type" value="Genomic_DNA"/>
</dbReference>
<evidence type="ECO:0000259" key="10">
    <source>
        <dbReference type="PROSITE" id="PS51104"/>
    </source>
</evidence>
<evidence type="ECO:0000256" key="3">
    <source>
        <dbReference type="ARBA" id="ARBA00022475"/>
    </source>
</evidence>
<dbReference type="PIRSF" id="PIRSF006304">
    <property type="entry name" value="GatC"/>
    <property type="match status" value="1"/>
</dbReference>
<keyword evidence="3" id="KW-1003">Cell membrane</keyword>
<dbReference type="PANTHER" id="PTHR37324">
    <property type="entry name" value="PTS SYSTEM GALACTITOL-SPECIFIC EIIC COMPONENT"/>
    <property type="match status" value="1"/>
</dbReference>
<feature type="transmembrane region" description="Helical" evidence="9">
    <location>
        <begin position="12"/>
        <end position="32"/>
    </location>
</feature>
<evidence type="ECO:0000313" key="12">
    <source>
        <dbReference type="Proteomes" id="UP000183053"/>
    </source>
</evidence>
<feature type="transmembrane region" description="Helical" evidence="9">
    <location>
        <begin position="330"/>
        <end position="349"/>
    </location>
</feature>
<evidence type="ECO:0000256" key="6">
    <source>
        <dbReference type="ARBA" id="ARBA00022692"/>
    </source>
</evidence>
<proteinExistence type="predicted"/>
<dbReference type="Pfam" id="PF03611">
    <property type="entry name" value="EIIC-GAT"/>
    <property type="match status" value="1"/>
</dbReference>
<keyword evidence="6 9" id="KW-0812">Transmembrane</keyword>
<dbReference type="GO" id="GO:0005886">
    <property type="term" value="C:plasma membrane"/>
    <property type="evidence" value="ECO:0007669"/>
    <property type="project" value="UniProtKB-SubCell"/>
</dbReference>
<feature type="transmembrane region" description="Helical" evidence="9">
    <location>
        <begin position="39"/>
        <end position="61"/>
    </location>
</feature>
<evidence type="ECO:0000313" key="11">
    <source>
        <dbReference type="EMBL" id="SDQ77675.1"/>
    </source>
</evidence>
<name>A0A1H1DME6_9ACTN</name>
<dbReference type="InterPro" id="IPR013014">
    <property type="entry name" value="PTS_EIIC_2"/>
</dbReference>
<dbReference type="PANTHER" id="PTHR37324:SF2">
    <property type="entry name" value="PTS SYSTEM GALACTITOL-SPECIFIC EIIC COMPONENT"/>
    <property type="match status" value="1"/>
</dbReference>
<feature type="domain" description="PTS EIIC type-2" evidence="10">
    <location>
        <begin position="5"/>
        <end position="450"/>
    </location>
</feature>
<dbReference type="RefSeq" id="WP_068565896.1">
    <property type="nucleotide sequence ID" value="NZ_LSRH01000012.1"/>
</dbReference>
<evidence type="ECO:0000256" key="5">
    <source>
        <dbReference type="ARBA" id="ARBA00022683"/>
    </source>
</evidence>
<evidence type="ECO:0000256" key="8">
    <source>
        <dbReference type="ARBA" id="ARBA00023136"/>
    </source>
</evidence>